<dbReference type="PANTHER" id="PTHR10105">
    <property type="entry name" value="SELENOPROTEIN P"/>
    <property type="match status" value="1"/>
</dbReference>
<dbReference type="GO" id="GO:0008430">
    <property type="term" value="F:selenium binding"/>
    <property type="evidence" value="ECO:0007669"/>
    <property type="project" value="InterPro"/>
</dbReference>
<dbReference type="AlphaFoldDB" id="A0A8J4TIA1"/>
<dbReference type="InterPro" id="IPR037941">
    <property type="entry name" value="SeP"/>
</dbReference>
<keyword evidence="3 6" id="KW-0732">Signal</keyword>
<keyword evidence="9" id="KW-1185">Reference proteome</keyword>
<keyword evidence="2" id="KW-0964">Secreted</keyword>
<gene>
    <name evidence="8" type="ORF">DAT39_014484</name>
</gene>
<evidence type="ECO:0000256" key="4">
    <source>
        <dbReference type="ARBA" id="ARBA00022933"/>
    </source>
</evidence>
<feature type="chain" id="PRO_5035237976" evidence="6">
    <location>
        <begin position="20"/>
        <end position="137"/>
    </location>
</feature>
<proteinExistence type="predicted"/>
<dbReference type="PROSITE" id="PS51257">
    <property type="entry name" value="PROKAR_LIPOPROTEIN"/>
    <property type="match status" value="1"/>
</dbReference>
<comment type="caution">
    <text evidence="8">The sequence shown here is derived from an EMBL/GenBank/DDBJ whole genome shotgun (WGS) entry which is preliminary data.</text>
</comment>
<feature type="non-terminal residue" evidence="8">
    <location>
        <position position="1"/>
    </location>
</feature>
<dbReference type="InterPro" id="IPR007671">
    <property type="entry name" value="Selenoprotein-P_N"/>
</dbReference>
<evidence type="ECO:0000313" key="9">
    <source>
        <dbReference type="Proteomes" id="UP000727407"/>
    </source>
</evidence>
<protein>
    <submittedName>
        <fullName evidence="8">Selenoprotein P</fullName>
    </submittedName>
</protein>
<evidence type="ECO:0000256" key="6">
    <source>
        <dbReference type="SAM" id="SignalP"/>
    </source>
</evidence>
<dbReference type="EMBL" id="QNUK01000304">
    <property type="protein sequence ID" value="KAF5895810.1"/>
    <property type="molecule type" value="Genomic_DNA"/>
</dbReference>
<keyword evidence="4" id="KW-0712">Selenocysteine</keyword>
<evidence type="ECO:0000256" key="2">
    <source>
        <dbReference type="ARBA" id="ARBA00022525"/>
    </source>
</evidence>
<dbReference type="Pfam" id="PF04592">
    <property type="entry name" value="SelP_N"/>
    <property type="match status" value="1"/>
</dbReference>
<dbReference type="PANTHER" id="PTHR10105:SF3">
    <property type="entry name" value="SELENOPROTEIN P"/>
    <property type="match status" value="1"/>
</dbReference>
<name>A0A8J4TIA1_CLAMG</name>
<reference evidence="8" key="1">
    <citation type="submission" date="2020-07" db="EMBL/GenBank/DDBJ databases">
        <title>Clarias magur genome sequencing, assembly and annotation.</title>
        <authorList>
            <person name="Kushwaha B."/>
            <person name="Kumar R."/>
            <person name="Das P."/>
            <person name="Joshi C.G."/>
            <person name="Kumar D."/>
            <person name="Nagpure N.S."/>
            <person name="Pandey M."/>
            <person name="Agarwal S."/>
            <person name="Srivastava S."/>
            <person name="Singh M."/>
            <person name="Sahoo L."/>
            <person name="Jayasankar P."/>
            <person name="Meher P.K."/>
            <person name="Koringa P.G."/>
            <person name="Iquebal M.A."/>
            <person name="Das S.P."/>
            <person name="Bit A."/>
            <person name="Patnaik S."/>
            <person name="Patel N."/>
            <person name="Shah T.M."/>
            <person name="Hinsu A."/>
            <person name="Jena J.K."/>
        </authorList>
    </citation>
    <scope>NUCLEOTIDE SEQUENCE</scope>
    <source>
        <strain evidence="8">CIFAMagur01</strain>
        <tissue evidence="8">Testis</tissue>
    </source>
</reference>
<comment type="subcellular location">
    <subcellularLocation>
        <location evidence="1">Secreted</location>
    </subcellularLocation>
</comment>
<dbReference type="GO" id="GO:0005576">
    <property type="term" value="C:extracellular region"/>
    <property type="evidence" value="ECO:0007669"/>
    <property type="project" value="UniProtKB-SubCell"/>
</dbReference>
<sequence>MWRSLCLTLLAGLLVGCRGESETDGARLDELRQKLENAGLVNIVYMVVNSQDETSRRLHSLMEARLSSNIALYKQNPEDPDVWNIAKAEKDDFQIYDRCGRLTHHLSLPYTILSQPHVEEAIRNTYCTGMCGDCVLE</sequence>
<organism evidence="8 9">
    <name type="scientific">Clarias magur</name>
    <name type="common">Asian catfish</name>
    <name type="synonym">Macropteronotus magur</name>
    <dbReference type="NCBI Taxonomy" id="1594786"/>
    <lineage>
        <taxon>Eukaryota</taxon>
        <taxon>Metazoa</taxon>
        <taxon>Chordata</taxon>
        <taxon>Craniata</taxon>
        <taxon>Vertebrata</taxon>
        <taxon>Euteleostomi</taxon>
        <taxon>Actinopterygii</taxon>
        <taxon>Neopterygii</taxon>
        <taxon>Teleostei</taxon>
        <taxon>Ostariophysi</taxon>
        <taxon>Siluriformes</taxon>
        <taxon>Clariidae</taxon>
        <taxon>Clarias</taxon>
    </lineage>
</organism>
<evidence type="ECO:0000259" key="7">
    <source>
        <dbReference type="Pfam" id="PF04592"/>
    </source>
</evidence>
<evidence type="ECO:0000256" key="3">
    <source>
        <dbReference type="ARBA" id="ARBA00022729"/>
    </source>
</evidence>
<dbReference type="OrthoDB" id="6134775at2759"/>
<keyword evidence="5" id="KW-0325">Glycoprotein</keyword>
<evidence type="ECO:0000256" key="5">
    <source>
        <dbReference type="ARBA" id="ARBA00023180"/>
    </source>
</evidence>
<feature type="signal peptide" evidence="6">
    <location>
        <begin position="1"/>
        <end position="19"/>
    </location>
</feature>
<accession>A0A8J4TIA1</accession>
<feature type="domain" description="Selenoprotein P N-terminal" evidence="7">
    <location>
        <begin position="25"/>
        <end position="137"/>
    </location>
</feature>
<dbReference type="GO" id="GO:0001887">
    <property type="term" value="P:selenium compound metabolic process"/>
    <property type="evidence" value="ECO:0007669"/>
    <property type="project" value="TreeGrafter"/>
</dbReference>
<evidence type="ECO:0000313" key="8">
    <source>
        <dbReference type="EMBL" id="KAF5895810.1"/>
    </source>
</evidence>
<evidence type="ECO:0000256" key="1">
    <source>
        <dbReference type="ARBA" id="ARBA00004613"/>
    </source>
</evidence>
<dbReference type="Proteomes" id="UP000727407">
    <property type="component" value="Unassembled WGS sequence"/>
</dbReference>